<dbReference type="EMBL" id="DWZI01000005">
    <property type="protein sequence ID" value="HJA84847.1"/>
    <property type="molecule type" value="Genomic_DNA"/>
</dbReference>
<sequence length="351" mass="40084">MKKNICTLLMLLLPLTGFAQTDSPNEDGKKLEVEKMEKKDYKPEVHGTIRAKYEYQTGMGAGRFEVRTARVSLTGNVLPKVAYKAEIDLSDEGQIKMLDAYARLFPLKDFTITAGQMRVPFTIDAHRSPHEQYFANRSFIAKQVGNVRDVGLTLGYTLPLDMPIILEGGLYNGTGLTNQKVWHKDVNYSAKAQLFPTDGLNLTLSVQGIEPEEVWMHSYDIGAYYETGRFHIEGEYLFKQYSDNAFKDVHSVDAFINYDLPLRKVFTKMSFLARYDMMTDHSDGETRDESTGALSITDYKRHRLTAGITFSLSKAFRTDLRLNFEKYFYPEGSIAKESEQDKVVLELMVRF</sequence>
<dbReference type="Gene3D" id="2.40.160.10">
    <property type="entry name" value="Porin"/>
    <property type="match status" value="1"/>
</dbReference>
<reference evidence="2" key="2">
    <citation type="submission" date="2021-04" db="EMBL/GenBank/DDBJ databases">
        <authorList>
            <person name="Gilroy R."/>
        </authorList>
    </citation>
    <scope>NUCLEOTIDE SEQUENCE</scope>
    <source>
        <strain evidence="2">ChiHjej12B11-9795</strain>
    </source>
</reference>
<proteinExistence type="predicted"/>
<name>A0A9D2HW43_9BACE</name>
<evidence type="ECO:0000313" key="2">
    <source>
        <dbReference type="EMBL" id="HJA84847.1"/>
    </source>
</evidence>
<gene>
    <name evidence="2" type="ORF">H9950_01370</name>
</gene>
<accession>A0A9D2HW43</accession>
<dbReference type="SUPFAM" id="SSF56935">
    <property type="entry name" value="Porins"/>
    <property type="match status" value="1"/>
</dbReference>
<dbReference type="AlphaFoldDB" id="A0A9D2HW43"/>
<keyword evidence="1" id="KW-0732">Signal</keyword>
<feature type="chain" id="PRO_5038372103" evidence="1">
    <location>
        <begin position="20"/>
        <end position="351"/>
    </location>
</feature>
<organism evidence="2 3">
    <name type="scientific">Candidatus Bacteroides avicola</name>
    <dbReference type="NCBI Taxonomy" id="2838468"/>
    <lineage>
        <taxon>Bacteria</taxon>
        <taxon>Pseudomonadati</taxon>
        <taxon>Bacteroidota</taxon>
        <taxon>Bacteroidia</taxon>
        <taxon>Bacteroidales</taxon>
        <taxon>Bacteroidaceae</taxon>
        <taxon>Bacteroides</taxon>
    </lineage>
</organism>
<evidence type="ECO:0000313" key="3">
    <source>
        <dbReference type="Proteomes" id="UP000823862"/>
    </source>
</evidence>
<reference evidence="2" key="1">
    <citation type="journal article" date="2021" name="PeerJ">
        <title>Extensive microbial diversity within the chicken gut microbiome revealed by metagenomics and culture.</title>
        <authorList>
            <person name="Gilroy R."/>
            <person name="Ravi A."/>
            <person name="Getino M."/>
            <person name="Pursley I."/>
            <person name="Horton D.L."/>
            <person name="Alikhan N.F."/>
            <person name="Baker D."/>
            <person name="Gharbi K."/>
            <person name="Hall N."/>
            <person name="Watson M."/>
            <person name="Adriaenssens E.M."/>
            <person name="Foster-Nyarko E."/>
            <person name="Jarju S."/>
            <person name="Secka A."/>
            <person name="Antonio M."/>
            <person name="Oren A."/>
            <person name="Chaudhuri R.R."/>
            <person name="La Ragione R."/>
            <person name="Hildebrand F."/>
            <person name="Pallen M.J."/>
        </authorList>
    </citation>
    <scope>NUCLEOTIDE SEQUENCE</scope>
    <source>
        <strain evidence="2">ChiHjej12B11-9795</strain>
    </source>
</reference>
<dbReference type="Proteomes" id="UP000823862">
    <property type="component" value="Unassembled WGS sequence"/>
</dbReference>
<dbReference type="InterPro" id="IPR023614">
    <property type="entry name" value="Porin_dom_sf"/>
</dbReference>
<dbReference type="InterPro" id="IPR010870">
    <property type="entry name" value="Porin_O/P"/>
</dbReference>
<comment type="caution">
    <text evidence="2">The sequence shown here is derived from an EMBL/GenBank/DDBJ whole genome shotgun (WGS) entry which is preliminary data.</text>
</comment>
<feature type="signal peptide" evidence="1">
    <location>
        <begin position="1"/>
        <end position="19"/>
    </location>
</feature>
<protein>
    <submittedName>
        <fullName evidence="2">OprO/OprP family phosphate-selective porin</fullName>
    </submittedName>
</protein>
<dbReference type="Pfam" id="PF07396">
    <property type="entry name" value="Porin_O_P"/>
    <property type="match status" value="1"/>
</dbReference>
<evidence type="ECO:0000256" key="1">
    <source>
        <dbReference type="SAM" id="SignalP"/>
    </source>
</evidence>